<dbReference type="AlphaFoldDB" id="A0A1H6CRT3"/>
<dbReference type="SMR" id="A0A1H6CRT3"/>
<feature type="domain" description="HTH tetR-type" evidence="5">
    <location>
        <begin position="1"/>
        <end position="61"/>
    </location>
</feature>
<dbReference type="PANTHER" id="PTHR30055">
    <property type="entry name" value="HTH-TYPE TRANSCRIPTIONAL REGULATOR RUTR"/>
    <property type="match status" value="1"/>
</dbReference>
<proteinExistence type="predicted"/>
<dbReference type="Proteomes" id="UP000199690">
    <property type="component" value="Unassembled WGS sequence"/>
</dbReference>
<evidence type="ECO:0000313" key="9">
    <source>
        <dbReference type="Proteomes" id="UP000236729"/>
    </source>
</evidence>
<dbReference type="InterPro" id="IPR050109">
    <property type="entry name" value="HTH-type_TetR-like_transc_reg"/>
</dbReference>
<dbReference type="PRINTS" id="PR00455">
    <property type="entry name" value="HTHTETR"/>
</dbReference>
<dbReference type="GO" id="GO:0000976">
    <property type="term" value="F:transcription cis-regulatory region binding"/>
    <property type="evidence" value="ECO:0007669"/>
    <property type="project" value="TreeGrafter"/>
</dbReference>
<dbReference type="Pfam" id="PF14246">
    <property type="entry name" value="TetR_C_7"/>
    <property type="match status" value="1"/>
</dbReference>
<dbReference type="GO" id="GO:0003700">
    <property type="term" value="F:DNA-binding transcription factor activity"/>
    <property type="evidence" value="ECO:0007669"/>
    <property type="project" value="TreeGrafter"/>
</dbReference>
<dbReference type="SUPFAM" id="SSF46689">
    <property type="entry name" value="Homeodomain-like"/>
    <property type="match status" value="1"/>
</dbReference>
<protein>
    <submittedName>
        <fullName evidence="6">Transcriptional regulator, TetR family</fullName>
    </submittedName>
</protein>
<evidence type="ECO:0000313" key="6">
    <source>
        <dbReference type="EMBL" id="SEG75598.1"/>
    </source>
</evidence>
<accession>A0A1I1NHE8</accession>
<keyword evidence="8" id="KW-1185">Reference proteome</keyword>
<keyword evidence="2 4" id="KW-0238">DNA-binding</keyword>
<evidence type="ECO:0000256" key="3">
    <source>
        <dbReference type="ARBA" id="ARBA00023163"/>
    </source>
</evidence>
<dbReference type="InterPro" id="IPR039536">
    <property type="entry name" value="TetR_C_Proteobacteria"/>
</dbReference>
<dbReference type="EMBL" id="FOME01000002">
    <property type="protein sequence ID" value="SFC97124.1"/>
    <property type="molecule type" value="Genomic_DNA"/>
</dbReference>
<dbReference type="Pfam" id="PF00440">
    <property type="entry name" value="TetR_N"/>
    <property type="match status" value="1"/>
</dbReference>
<gene>
    <name evidence="6" type="ORF">SAMN02982929_03468</name>
    <name evidence="7" type="ORF">SAMN05216506_10262</name>
</gene>
<evidence type="ECO:0000256" key="1">
    <source>
        <dbReference type="ARBA" id="ARBA00023015"/>
    </source>
</evidence>
<evidence type="ECO:0000256" key="4">
    <source>
        <dbReference type="PROSITE-ProRule" id="PRU00335"/>
    </source>
</evidence>
<dbReference type="Gene3D" id="1.10.357.10">
    <property type="entry name" value="Tetracycline Repressor, domain 2"/>
    <property type="match status" value="1"/>
</dbReference>
<dbReference type="Proteomes" id="UP000236729">
    <property type="component" value="Unassembled WGS sequence"/>
</dbReference>
<dbReference type="RefSeq" id="WP_093348798.1">
    <property type="nucleotide sequence ID" value="NZ_FNVB01000005.1"/>
</dbReference>
<dbReference type="SUPFAM" id="SSF48498">
    <property type="entry name" value="Tetracyclin repressor-like, C-terminal domain"/>
    <property type="match status" value="1"/>
</dbReference>
<keyword evidence="1" id="KW-0805">Transcription regulation</keyword>
<sequence>MGTRDRMLDAAAHVMRTRGMARATTKEIAKESGFSEAALYKHFRDKTDLFLAVLQERAPGNLRALLTGLTDRAGKGELRAVLEEVATEALDFYTETFPMAASVFSEQTLFTAHRKALQERGMGPNAVREALAAYLKAEQRAGALDPGADPDATAALLLGACFQSAFLTHFTDAPNPAPTDLVRTLLQPLVP</sequence>
<evidence type="ECO:0000256" key="2">
    <source>
        <dbReference type="ARBA" id="ARBA00023125"/>
    </source>
</evidence>
<dbReference type="InterPro" id="IPR036271">
    <property type="entry name" value="Tet_transcr_reg_TetR-rel_C_sf"/>
</dbReference>
<reference evidence="6" key="1">
    <citation type="submission" date="2016-10" db="EMBL/GenBank/DDBJ databases">
        <authorList>
            <person name="de Groot N.N."/>
        </authorList>
    </citation>
    <scope>NUCLEOTIDE SEQUENCE [LARGE SCALE GENOMIC DNA]</scope>
    <source>
        <strain evidence="6">ATCC 20501</strain>
    </source>
</reference>
<dbReference type="InterPro" id="IPR009057">
    <property type="entry name" value="Homeodomain-like_sf"/>
</dbReference>
<reference evidence="8 9" key="2">
    <citation type="submission" date="2016-10" db="EMBL/GenBank/DDBJ databases">
        <authorList>
            <person name="Varghese N."/>
            <person name="Submissions S."/>
        </authorList>
    </citation>
    <scope>NUCLEOTIDE SEQUENCE [LARGE SCALE GENOMIC DNA]</scope>
    <source>
        <strain evidence="9">ATCC 20501</strain>
        <strain evidence="7 8">CGMCC 4.3529</strain>
    </source>
</reference>
<keyword evidence="3" id="KW-0804">Transcription</keyword>
<dbReference type="PANTHER" id="PTHR30055:SF234">
    <property type="entry name" value="HTH-TYPE TRANSCRIPTIONAL REGULATOR BETI"/>
    <property type="match status" value="1"/>
</dbReference>
<name>A0A1H6CRT3_9PSEU</name>
<accession>A0A1H6CRT3</accession>
<feature type="DNA-binding region" description="H-T-H motif" evidence="4">
    <location>
        <begin position="24"/>
        <end position="43"/>
    </location>
</feature>
<organism evidence="6 9">
    <name type="scientific">Saccharopolyspora kobensis</name>
    <dbReference type="NCBI Taxonomy" id="146035"/>
    <lineage>
        <taxon>Bacteria</taxon>
        <taxon>Bacillati</taxon>
        <taxon>Actinomycetota</taxon>
        <taxon>Actinomycetes</taxon>
        <taxon>Pseudonocardiales</taxon>
        <taxon>Pseudonocardiaceae</taxon>
        <taxon>Saccharopolyspora</taxon>
    </lineage>
</organism>
<dbReference type="InterPro" id="IPR001647">
    <property type="entry name" value="HTH_TetR"/>
</dbReference>
<dbReference type="EMBL" id="FNVB01000005">
    <property type="protein sequence ID" value="SEG75598.1"/>
    <property type="molecule type" value="Genomic_DNA"/>
</dbReference>
<dbReference type="PROSITE" id="PS50977">
    <property type="entry name" value="HTH_TETR_2"/>
    <property type="match status" value="1"/>
</dbReference>
<evidence type="ECO:0000259" key="5">
    <source>
        <dbReference type="PROSITE" id="PS50977"/>
    </source>
</evidence>
<evidence type="ECO:0000313" key="8">
    <source>
        <dbReference type="Proteomes" id="UP000199690"/>
    </source>
</evidence>
<evidence type="ECO:0000313" key="7">
    <source>
        <dbReference type="EMBL" id="SFC97124.1"/>
    </source>
</evidence>